<dbReference type="EMBL" id="CM056819">
    <property type="protein sequence ID" value="KAJ8624247.1"/>
    <property type="molecule type" value="Genomic_DNA"/>
</dbReference>
<sequence length="115" mass="12929">MPLMILNLGGDVNDVYGDCDGDRMVMSSDDDDGFDHKKVMDGANHQDYDGKGYGDNDDILIVMAVEMIRDHKGSGILLMQVQSQPLRLSKLSSNHFVMEGSAYNNLERKLFHSYR</sequence>
<name>A0ACC2KT57_PERAE</name>
<reference evidence="1 2" key="1">
    <citation type="journal article" date="2022" name="Hortic Res">
        <title>A haplotype resolved chromosomal level avocado genome allows analysis of novel avocado genes.</title>
        <authorList>
            <person name="Nath O."/>
            <person name="Fletcher S.J."/>
            <person name="Hayward A."/>
            <person name="Shaw L.M."/>
            <person name="Masouleh A.K."/>
            <person name="Furtado A."/>
            <person name="Henry R.J."/>
            <person name="Mitter N."/>
        </authorList>
    </citation>
    <scope>NUCLEOTIDE SEQUENCE [LARGE SCALE GENOMIC DNA]</scope>
    <source>
        <strain evidence="2">cv. Hass</strain>
    </source>
</reference>
<evidence type="ECO:0000313" key="2">
    <source>
        <dbReference type="Proteomes" id="UP001234297"/>
    </source>
</evidence>
<evidence type="ECO:0000313" key="1">
    <source>
        <dbReference type="EMBL" id="KAJ8624247.1"/>
    </source>
</evidence>
<keyword evidence="2" id="KW-1185">Reference proteome</keyword>
<proteinExistence type="predicted"/>
<dbReference type="Proteomes" id="UP001234297">
    <property type="component" value="Chromosome 11"/>
</dbReference>
<gene>
    <name evidence="1" type="ORF">MRB53_032777</name>
</gene>
<organism evidence="1 2">
    <name type="scientific">Persea americana</name>
    <name type="common">Avocado</name>
    <dbReference type="NCBI Taxonomy" id="3435"/>
    <lineage>
        <taxon>Eukaryota</taxon>
        <taxon>Viridiplantae</taxon>
        <taxon>Streptophyta</taxon>
        <taxon>Embryophyta</taxon>
        <taxon>Tracheophyta</taxon>
        <taxon>Spermatophyta</taxon>
        <taxon>Magnoliopsida</taxon>
        <taxon>Magnoliidae</taxon>
        <taxon>Laurales</taxon>
        <taxon>Lauraceae</taxon>
        <taxon>Persea</taxon>
    </lineage>
</organism>
<accession>A0ACC2KT57</accession>
<protein>
    <submittedName>
        <fullName evidence="1">Uncharacterized protein</fullName>
    </submittedName>
</protein>
<comment type="caution">
    <text evidence="1">The sequence shown here is derived from an EMBL/GenBank/DDBJ whole genome shotgun (WGS) entry which is preliminary data.</text>
</comment>